<dbReference type="PANTHER" id="PTHR38593">
    <property type="entry name" value="BLR2558 PROTEIN"/>
    <property type="match status" value="1"/>
</dbReference>
<feature type="chain" id="PRO_5020986927" evidence="2">
    <location>
        <begin position="28"/>
        <end position="206"/>
    </location>
</feature>
<dbReference type="AlphaFoldDB" id="A0A4U3KU29"/>
<feature type="signal peptide" evidence="2">
    <location>
        <begin position="1"/>
        <end position="27"/>
    </location>
</feature>
<dbReference type="Gene3D" id="1.20.1260.10">
    <property type="match status" value="1"/>
</dbReference>
<dbReference type="Proteomes" id="UP000305848">
    <property type="component" value="Unassembled WGS sequence"/>
</dbReference>
<dbReference type="OrthoDB" id="883203at2"/>
<proteinExistence type="predicted"/>
<accession>A0A4U3KU29</accession>
<dbReference type="InterPro" id="IPR025419">
    <property type="entry name" value="DUF4142"/>
</dbReference>
<keyword evidence="2" id="KW-0732">Signal</keyword>
<evidence type="ECO:0000256" key="1">
    <source>
        <dbReference type="SAM" id="MobiDB-lite"/>
    </source>
</evidence>
<protein>
    <submittedName>
        <fullName evidence="4">DUF4142 domain-containing protein</fullName>
    </submittedName>
</protein>
<dbReference type="PROSITE" id="PS51257">
    <property type="entry name" value="PROKAR_LIPOPROTEIN"/>
    <property type="match status" value="1"/>
</dbReference>
<feature type="compositionally biased region" description="Polar residues" evidence="1">
    <location>
        <begin position="42"/>
        <end position="61"/>
    </location>
</feature>
<dbReference type="RefSeq" id="WP_137264090.1">
    <property type="nucleotide sequence ID" value="NZ_SZQL01000034.1"/>
</dbReference>
<keyword evidence="5" id="KW-1185">Reference proteome</keyword>
<gene>
    <name evidence="4" type="ORF">FC093_22585</name>
</gene>
<feature type="region of interest" description="Disordered" evidence="1">
    <location>
        <begin position="21"/>
        <end position="63"/>
    </location>
</feature>
<dbReference type="EMBL" id="SZQL01000034">
    <property type="protein sequence ID" value="TKK64416.1"/>
    <property type="molecule type" value="Genomic_DNA"/>
</dbReference>
<feature type="domain" description="DUF4142" evidence="3">
    <location>
        <begin position="67"/>
        <end position="201"/>
    </location>
</feature>
<dbReference type="PANTHER" id="PTHR38593:SF1">
    <property type="entry name" value="BLR2558 PROTEIN"/>
    <property type="match status" value="1"/>
</dbReference>
<evidence type="ECO:0000256" key="2">
    <source>
        <dbReference type="SAM" id="SignalP"/>
    </source>
</evidence>
<evidence type="ECO:0000313" key="5">
    <source>
        <dbReference type="Proteomes" id="UP000305848"/>
    </source>
</evidence>
<comment type="caution">
    <text evidence="4">The sequence shown here is derived from an EMBL/GenBank/DDBJ whole genome shotgun (WGS) entry which is preliminary data.</text>
</comment>
<evidence type="ECO:0000259" key="3">
    <source>
        <dbReference type="Pfam" id="PF13628"/>
    </source>
</evidence>
<dbReference type="InterPro" id="IPR012347">
    <property type="entry name" value="Ferritin-like"/>
</dbReference>
<feature type="compositionally biased region" description="Low complexity" evidence="1">
    <location>
        <begin position="21"/>
        <end position="41"/>
    </location>
</feature>
<organism evidence="4 5">
    <name type="scientific">Ilyomonas limi</name>
    <dbReference type="NCBI Taxonomy" id="2575867"/>
    <lineage>
        <taxon>Bacteria</taxon>
        <taxon>Pseudomonadati</taxon>
        <taxon>Bacteroidota</taxon>
        <taxon>Chitinophagia</taxon>
        <taxon>Chitinophagales</taxon>
        <taxon>Chitinophagaceae</taxon>
        <taxon>Ilyomonas</taxon>
    </lineage>
</organism>
<evidence type="ECO:0000313" key="4">
    <source>
        <dbReference type="EMBL" id="TKK64416.1"/>
    </source>
</evidence>
<name>A0A4U3KU29_9BACT</name>
<sequence length="206" mass="22354">MKKTYLAFAFAAATLLACNSGTSSNTADSTTTFNDSNNTSAMNNGNDTSATTMNSMNTDTKPVSDMDKQFMMDAAAAGNTEVMAGQVAQNMAKNDRVKNFANMMVNDHTKAGNELKTLASQKNVTLPDSVMPKQHDALEGLRKTSAKNFDKEYIDMMVKDHKEAVSKFQMASEKCDNGDVKTWAANTLPTLKMHLDSAQAIQKALK</sequence>
<reference evidence="4 5" key="1">
    <citation type="submission" date="2019-05" db="EMBL/GenBank/DDBJ databases">
        <title>Panacibacter sp. strain 17mud1-8 Genome sequencing and assembly.</title>
        <authorList>
            <person name="Chhetri G."/>
        </authorList>
    </citation>
    <scope>NUCLEOTIDE SEQUENCE [LARGE SCALE GENOMIC DNA]</scope>
    <source>
        <strain evidence="4 5">17mud1-8</strain>
    </source>
</reference>
<dbReference type="Pfam" id="PF13628">
    <property type="entry name" value="DUF4142"/>
    <property type="match status" value="1"/>
</dbReference>